<dbReference type="GO" id="GO:0004190">
    <property type="term" value="F:aspartic-type endopeptidase activity"/>
    <property type="evidence" value="ECO:0007669"/>
    <property type="project" value="UniProtKB-KW"/>
</dbReference>
<keyword evidence="6" id="KW-0255">Endonuclease</keyword>
<evidence type="ECO:0000256" key="3">
    <source>
        <dbReference type="ARBA" id="ARBA00022695"/>
    </source>
</evidence>
<dbReference type="InterPro" id="IPR043128">
    <property type="entry name" value="Rev_trsase/Diguanyl_cyclase"/>
</dbReference>
<dbReference type="InterPro" id="IPR002156">
    <property type="entry name" value="RNaseH_domain"/>
</dbReference>
<dbReference type="PANTHER" id="PTHR33064">
    <property type="entry name" value="POL PROTEIN"/>
    <property type="match status" value="1"/>
</dbReference>
<proteinExistence type="predicted"/>
<keyword evidence="3" id="KW-0548">Nucleotidyltransferase</keyword>
<dbReference type="InterPro" id="IPR036397">
    <property type="entry name" value="RNaseH_sf"/>
</dbReference>
<keyword evidence="1" id="KW-0645">Protease</keyword>
<dbReference type="CDD" id="cd09279">
    <property type="entry name" value="RNase_HI_like"/>
    <property type="match status" value="1"/>
</dbReference>
<evidence type="ECO:0000256" key="1">
    <source>
        <dbReference type="ARBA" id="ARBA00022670"/>
    </source>
</evidence>
<dbReference type="AlphaFoldDB" id="A0AAD5Q2Z1"/>
<dbReference type="PANTHER" id="PTHR33064:SF37">
    <property type="entry name" value="RIBONUCLEASE H"/>
    <property type="match status" value="1"/>
</dbReference>
<protein>
    <recommendedName>
        <fullName evidence="13">Reverse transcriptase</fullName>
    </recommendedName>
</protein>
<dbReference type="GO" id="GO:0003964">
    <property type="term" value="F:RNA-directed DNA polymerase activity"/>
    <property type="evidence" value="ECO:0007669"/>
    <property type="project" value="UniProtKB-KW"/>
</dbReference>
<keyword evidence="12" id="KW-1185">Reference proteome</keyword>
<keyword evidence="8" id="KW-0695">RNA-directed DNA polymerase</keyword>
<comment type="caution">
    <text evidence="11">The sequence shown here is derived from an EMBL/GenBank/DDBJ whole genome shotgun (WGS) entry which is preliminary data.</text>
</comment>
<dbReference type="GO" id="GO:0003676">
    <property type="term" value="F:nucleic acid binding"/>
    <property type="evidence" value="ECO:0007669"/>
    <property type="project" value="InterPro"/>
</dbReference>
<evidence type="ECO:0000256" key="7">
    <source>
        <dbReference type="ARBA" id="ARBA00022801"/>
    </source>
</evidence>
<dbReference type="InterPro" id="IPR043502">
    <property type="entry name" value="DNA/RNA_pol_sf"/>
</dbReference>
<evidence type="ECO:0000259" key="9">
    <source>
        <dbReference type="Pfam" id="PF13456"/>
    </source>
</evidence>
<dbReference type="SUPFAM" id="SSF56672">
    <property type="entry name" value="DNA/RNA polymerases"/>
    <property type="match status" value="1"/>
</dbReference>
<evidence type="ECO:0008006" key="13">
    <source>
        <dbReference type="Google" id="ProtNLM"/>
    </source>
</evidence>
<reference evidence="11" key="1">
    <citation type="submission" date="2021-12" db="EMBL/GenBank/DDBJ databases">
        <title>Prjna785345.</title>
        <authorList>
            <person name="Rujirawat T."/>
            <person name="Krajaejun T."/>
        </authorList>
    </citation>
    <scope>NUCLEOTIDE SEQUENCE</scope>
    <source>
        <strain evidence="11">Pi057C3</strain>
    </source>
</reference>
<dbReference type="Proteomes" id="UP001209570">
    <property type="component" value="Unassembled WGS sequence"/>
</dbReference>
<dbReference type="InterPro" id="IPR012337">
    <property type="entry name" value="RNaseH-like_sf"/>
</dbReference>
<evidence type="ECO:0000259" key="10">
    <source>
        <dbReference type="Pfam" id="PF17917"/>
    </source>
</evidence>
<dbReference type="Gene3D" id="3.30.70.270">
    <property type="match status" value="1"/>
</dbReference>
<dbReference type="GO" id="GO:0006508">
    <property type="term" value="P:proteolysis"/>
    <property type="evidence" value="ECO:0007669"/>
    <property type="project" value="UniProtKB-KW"/>
</dbReference>
<evidence type="ECO:0000256" key="4">
    <source>
        <dbReference type="ARBA" id="ARBA00022722"/>
    </source>
</evidence>
<evidence type="ECO:0000313" key="12">
    <source>
        <dbReference type="Proteomes" id="UP001209570"/>
    </source>
</evidence>
<name>A0AAD5Q2Z1_PYTIN</name>
<organism evidence="11 12">
    <name type="scientific">Pythium insidiosum</name>
    <name type="common">Pythiosis disease agent</name>
    <dbReference type="NCBI Taxonomy" id="114742"/>
    <lineage>
        <taxon>Eukaryota</taxon>
        <taxon>Sar</taxon>
        <taxon>Stramenopiles</taxon>
        <taxon>Oomycota</taxon>
        <taxon>Peronosporomycetes</taxon>
        <taxon>Pythiales</taxon>
        <taxon>Pythiaceae</taxon>
        <taxon>Pythium</taxon>
    </lineage>
</organism>
<dbReference type="GO" id="GO:0004523">
    <property type="term" value="F:RNA-DNA hybrid ribonuclease activity"/>
    <property type="evidence" value="ECO:0007669"/>
    <property type="project" value="InterPro"/>
</dbReference>
<dbReference type="Pfam" id="PF13456">
    <property type="entry name" value="RVT_3"/>
    <property type="match status" value="1"/>
</dbReference>
<dbReference type="SUPFAM" id="SSF53098">
    <property type="entry name" value="Ribonuclease H-like"/>
    <property type="match status" value="1"/>
</dbReference>
<keyword evidence="4" id="KW-0540">Nuclease</keyword>
<keyword evidence="7" id="KW-0378">Hydrolase</keyword>
<sequence length="439" mass="48910">MDVCDEWSLAISVPKSQFGMSRVEYLGHTVSAEGIGAKPKNLDELTRLTFPETIKGIQSFLGSLNYYHRFVEHFAVYAAALYEVTPRDLVLAKTSPEHLATARVAFEVLKKKLAETPILRHFDPERRPIVVIYANDWAVASSLLQENEGSLEPITFCSRVLKQHELKFALAEKEALALLQMLNAQATLLLGRPIKVLTRHSTLAWLMTAKGLQGRLEKWGVMLSPWTIEVERIKKGEDDLTGLVAAAVGPAAKLDEMLQAIRPRKAIRQAKFGTIPMRLDPDEEAWIVSFDGSAKPRRERASCGAVLWRTPGWEIVDAEAHCFEDGTVNEAEYRGLLSALDLARRHAIRRLVVCGDSRLVIQQVRGEMECRSPSLQLLHAQAIVELGKFERVDLIHVARAYNAAADLITGKALQRGSGGRIPVEEFTDLLSLVAKRSVH</sequence>
<evidence type="ECO:0000313" key="11">
    <source>
        <dbReference type="EMBL" id="KAJ0390852.1"/>
    </source>
</evidence>
<keyword evidence="2" id="KW-0808">Transferase</keyword>
<evidence type="ECO:0000256" key="5">
    <source>
        <dbReference type="ARBA" id="ARBA00022750"/>
    </source>
</evidence>
<feature type="domain" description="RNase H type-1" evidence="9">
    <location>
        <begin position="290"/>
        <end position="407"/>
    </location>
</feature>
<dbReference type="Gene3D" id="3.30.420.10">
    <property type="entry name" value="Ribonuclease H-like superfamily/Ribonuclease H"/>
    <property type="match status" value="1"/>
</dbReference>
<evidence type="ECO:0000256" key="2">
    <source>
        <dbReference type="ARBA" id="ARBA00022679"/>
    </source>
</evidence>
<keyword evidence="5" id="KW-0064">Aspartyl protease</keyword>
<gene>
    <name evidence="11" type="ORF">P43SY_011081</name>
</gene>
<evidence type="ECO:0000256" key="6">
    <source>
        <dbReference type="ARBA" id="ARBA00022759"/>
    </source>
</evidence>
<dbReference type="InterPro" id="IPR041373">
    <property type="entry name" value="RT_RNaseH"/>
</dbReference>
<accession>A0AAD5Q2Z1</accession>
<dbReference type="Pfam" id="PF17917">
    <property type="entry name" value="RT_RNaseH"/>
    <property type="match status" value="1"/>
</dbReference>
<dbReference type="InterPro" id="IPR051320">
    <property type="entry name" value="Viral_Replic_Matur_Polypro"/>
</dbReference>
<dbReference type="EMBL" id="JAKCXM010001554">
    <property type="protein sequence ID" value="KAJ0390852.1"/>
    <property type="molecule type" value="Genomic_DNA"/>
</dbReference>
<feature type="domain" description="Reverse transcriptase RNase H-like" evidence="10">
    <location>
        <begin position="123"/>
        <end position="224"/>
    </location>
</feature>
<evidence type="ECO:0000256" key="8">
    <source>
        <dbReference type="ARBA" id="ARBA00022918"/>
    </source>
</evidence>